<organism evidence="2 3">
    <name type="scientific">Powellomyces hirtus</name>
    <dbReference type="NCBI Taxonomy" id="109895"/>
    <lineage>
        <taxon>Eukaryota</taxon>
        <taxon>Fungi</taxon>
        <taxon>Fungi incertae sedis</taxon>
        <taxon>Chytridiomycota</taxon>
        <taxon>Chytridiomycota incertae sedis</taxon>
        <taxon>Chytridiomycetes</taxon>
        <taxon>Spizellomycetales</taxon>
        <taxon>Powellomycetaceae</taxon>
        <taxon>Powellomyces</taxon>
    </lineage>
</organism>
<dbReference type="STRING" id="109895.A0A507E746"/>
<dbReference type="Proteomes" id="UP000318582">
    <property type="component" value="Unassembled WGS sequence"/>
</dbReference>
<dbReference type="Gene3D" id="3.40.50.720">
    <property type="entry name" value="NAD(P)-binding Rossmann-like Domain"/>
    <property type="match status" value="1"/>
</dbReference>
<accession>A0A507E746</accession>
<dbReference type="EMBL" id="QEAQ01000022">
    <property type="protein sequence ID" value="TPX59722.1"/>
    <property type="molecule type" value="Genomic_DNA"/>
</dbReference>
<feature type="compositionally biased region" description="Polar residues" evidence="1">
    <location>
        <begin position="1"/>
        <end position="11"/>
    </location>
</feature>
<dbReference type="PANTHER" id="PTHR43313:SF1">
    <property type="entry name" value="3BETA-HYDROXYSTEROID DEHYDROGENASE DHS-16"/>
    <property type="match status" value="1"/>
</dbReference>
<dbReference type="InterPro" id="IPR036291">
    <property type="entry name" value="NAD(P)-bd_dom_sf"/>
</dbReference>
<feature type="compositionally biased region" description="Polar residues" evidence="1">
    <location>
        <begin position="36"/>
        <end position="51"/>
    </location>
</feature>
<feature type="region of interest" description="Disordered" evidence="1">
    <location>
        <begin position="1"/>
        <end position="75"/>
    </location>
</feature>
<dbReference type="AlphaFoldDB" id="A0A507E746"/>
<reference evidence="2 3" key="1">
    <citation type="journal article" date="2019" name="Sci. Rep.">
        <title>Comparative genomics of chytrid fungi reveal insights into the obligate biotrophic and pathogenic lifestyle of Synchytrium endobioticum.</title>
        <authorList>
            <person name="van de Vossenberg B.T.L.H."/>
            <person name="Warris S."/>
            <person name="Nguyen H.D.T."/>
            <person name="van Gent-Pelzer M.P.E."/>
            <person name="Joly D.L."/>
            <person name="van de Geest H.C."/>
            <person name="Bonants P.J.M."/>
            <person name="Smith D.S."/>
            <person name="Levesque C.A."/>
            <person name="van der Lee T.A.J."/>
        </authorList>
    </citation>
    <scope>NUCLEOTIDE SEQUENCE [LARGE SCALE GENOMIC DNA]</scope>
    <source>
        <strain evidence="2 3">CBS 809.83</strain>
    </source>
</reference>
<dbReference type="GO" id="GO:0008202">
    <property type="term" value="P:steroid metabolic process"/>
    <property type="evidence" value="ECO:0007669"/>
    <property type="project" value="TreeGrafter"/>
</dbReference>
<dbReference type="PANTHER" id="PTHR43313">
    <property type="entry name" value="SHORT-CHAIN DEHYDROGENASE/REDUCTASE FAMILY 9C"/>
    <property type="match status" value="1"/>
</dbReference>
<evidence type="ECO:0000313" key="2">
    <source>
        <dbReference type="EMBL" id="TPX59722.1"/>
    </source>
</evidence>
<name>A0A507E746_9FUNG</name>
<proteinExistence type="predicted"/>
<dbReference type="Pfam" id="PF00106">
    <property type="entry name" value="adh_short"/>
    <property type="match status" value="1"/>
</dbReference>
<feature type="compositionally biased region" description="Low complexity" evidence="1">
    <location>
        <begin position="13"/>
        <end position="26"/>
    </location>
</feature>
<dbReference type="PRINTS" id="PR00081">
    <property type="entry name" value="GDHRDH"/>
</dbReference>
<dbReference type="InterPro" id="IPR002347">
    <property type="entry name" value="SDR_fam"/>
</dbReference>
<keyword evidence="3" id="KW-1185">Reference proteome</keyword>
<evidence type="ECO:0008006" key="4">
    <source>
        <dbReference type="Google" id="ProtNLM"/>
    </source>
</evidence>
<evidence type="ECO:0000256" key="1">
    <source>
        <dbReference type="SAM" id="MobiDB-lite"/>
    </source>
</evidence>
<sequence>MRGSADSNAQEQLAPASPLVSAASAPRGRRRGGSVHPNQRSTPTEPDSSSKPSRRSADLPPYNHKSQASNTPRNPPGGGLLSIITLLALAPVRLCIAVLTAMRTFLVAAGSVLGITRPRPSASSERGSSEWSLLAFVDAIDRWWNAAWCWVMEACLGFPLRATIHSHGAVLVTGAGSGIGAHVAQTLAAKNYVVYAGMRTLSPGNSRRSSNLHPIQLDVTSSSQIRAAAEYIESLDIPLIAVVNCAGIPSAPTPMEYVSERDMMQCLDVNVVGPLRIVQHFLPLLRRSKGRIVNVSSVAGFTPSPMHGVFAASKTALETWSDSLRVEVRKWGIAVVIVQPGSVDTALWQKPPHAHQSDGHPSQAMQRLPIATTTTIITPGPPTTIYTPLQASVTQITAETRKHLISTTHTSRAIFHAITDRYPKTRYLVGVDARLAYLLAHLPDRILDWAFWIALGKDRTE</sequence>
<gene>
    <name evidence="2" type="ORF">PhCBS80983_g02270</name>
</gene>
<evidence type="ECO:0000313" key="3">
    <source>
        <dbReference type="Proteomes" id="UP000318582"/>
    </source>
</evidence>
<dbReference type="GO" id="GO:0016491">
    <property type="term" value="F:oxidoreductase activity"/>
    <property type="evidence" value="ECO:0007669"/>
    <property type="project" value="TreeGrafter"/>
</dbReference>
<dbReference type="SUPFAM" id="SSF51735">
    <property type="entry name" value="NAD(P)-binding Rossmann-fold domains"/>
    <property type="match status" value="1"/>
</dbReference>
<comment type="caution">
    <text evidence="2">The sequence shown here is derived from an EMBL/GenBank/DDBJ whole genome shotgun (WGS) entry which is preliminary data.</text>
</comment>
<protein>
    <recommendedName>
        <fullName evidence="4">NAD(P)-binding protein</fullName>
    </recommendedName>
</protein>